<reference evidence="1" key="1">
    <citation type="journal article" date="2014" name="Front. Microbiol.">
        <title>High frequency of phylogenetically diverse reductive dehalogenase-homologous genes in deep subseafloor sedimentary metagenomes.</title>
        <authorList>
            <person name="Kawai M."/>
            <person name="Futagami T."/>
            <person name="Toyoda A."/>
            <person name="Takaki Y."/>
            <person name="Nishi S."/>
            <person name="Hori S."/>
            <person name="Arai W."/>
            <person name="Tsubouchi T."/>
            <person name="Morono Y."/>
            <person name="Uchiyama I."/>
            <person name="Ito T."/>
            <person name="Fujiyama A."/>
            <person name="Inagaki F."/>
            <person name="Takami H."/>
        </authorList>
    </citation>
    <scope>NUCLEOTIDE SEQUENCE</scope>
    <source>
        <strain evidence="1">Expedition CK06-06</strain>
    </source>
</reference>
<protein>
    <submittedName>
        <fullName evidence="1">Uncharacterized protein</fullName>
    </submittedName>
</protein>
<name>X1A278_9ZZZZ</name>
<dbReference type="EMBL" id="BART01008472">
    <property type="protein sequence ID" value="GAG54381.1"/>
    <property type="molecule type" value="Genomic_DNA"/>
</dbReference>
<organism evidence="1">
    <name type="scientific">marine sediment metagenome</name>
    <dbReference type="NCBI Taxonomy" id="412755"/>
    <lineage>
        <taxon>unclassified sequences</taxon>
        <taxon>metagenomes</taxon>
        <taxon>ecological metagenomes</taxon>
    </lineage>
</organism>
<dbReference type="PROSITE" id="PS50005">
    <property type="entry name" value="TPR"/>
    <property type="match status" value="1"/>
</dbReference>
<sequence>LEDEVAEVGKLELYLRSRELIEEKLETSLDDLNRLSFHILLSFKQNRYRDIMRVGNILRESFLVVPETQKNTFVNILLLIGDSYQKVDYIYDALEFYEKALEIEPDNLKTLLRIRQNHERMNEEEKIRETDKKIERLMAPREKIFKNLLINKGQKYSQLLNLDGREIILTLHFKGDREKDIITLICIFFNGKVVWESYLKNEGAFEGEKVETEEESKSSGGADKIISLSLKSNIGKNMLIVMPVDRPVNLLKITYR</sequence>
<gene>
    <name evidence="1" type="ORF">S01H4_19048</name>
</gene>
<dbReference type="SUPFAM" id="SSF48452">
    <property type="entry name" value="TPR-like"/>
    <property type="match status" value="1"/>
</dbReference>
<dbReference type="AlphaFoldDB" id="X1A278"/>
<dbReference type="InterPro" id="IPR011990">
    <property type="entry name" value="TPR-like_helical_dom_sf"/>
</dbReference>
<dbReference type="InterPro" id="IPR019734">
    <property type="entry name" value="TPR_rpt"/>
</dbReference>
<dbReference type="PROSITE" id="PS50293">
    <property type="entry name" value="TPR_REGION"/>
    <property type="match status" value="1"/>
</dbReference>
<accession>X1A278</accession>
<feature type="non-terminal residue" evidence="1">
    <location>
        <position position="1"/>
    </location>
</feature>
<dbReference type="Gene3D" id="1.25.40.10">
    <property type="entry name" value="Tetratricopeptide repeat domain"/>
    <property type="match status" value="1"/>
</dbReference>
<proteinExistence type="predicted"/>
<comment type="caution">
    <text evidence="1">The sequence shown here is derived from an EMBL/GenBank/DDBJ whole genome shotgun (WGS) entry which is preliminary data.</text>
</comment>
<evidence type="ECO:0000313" key="1">
    <source>
        <dbReference type="EMBL" id="GAG54381.1"/>
    </source>
</evidence>